<dbReference type="AlphaFoldDB" id="A0A1S1NP81"/>
<gene>
    <name evidence="4" type="ORF">BKN37_02915</name>
    <name evidence="5" type="ORF">C1Y40_01076</name>
</gene>
<protein>
    <submittedName>
        <fullName evidence="5">2-haloacrylate reductase</fullName>
        <ecNumber evidence="5">1.3.1.103</ecNumber>
    </submittedName>
    <submittedName>
        <fullName evidence="4">Alcohol dehydrogenase</fullName>
    </submittedName>
</protein>
<evidence type="ECO:0000256" key="1">
    <source>
        <dbReference type="ARBA" id="ARBA00022857"/>
    </source>
</evidence>
<dbReference type="GO" id="GO:0070402">
    <property type="term" value="F:NADPH binding"/>
    <property type="evidence" value="ECO:0007669"/>
    <property type="project" value="TreeGrafter"/>
</dbReference>
<dbReference type="InterPro" id="IPR011032">
    <property type="entry name" value="GroES-like_sf"/>
</dbReference>
<evidence type="ECO:0000313" key="7">
    <source>
        <dbReference type="Proteomes" id="UP000238296"/>
    </source>
</evidence>
<dbReference type="GO" id="GO:0016651">
    <property type="term" value="F:oxidoreductase activity, acting on NAD(P)H"/>
    <property type="evidence" value="ECO:0007669"/>
    <property type="project" value="TreeGrafter"/>
</dbReference>
<keyword evidence="1" id="KW-0521">NADP</keyword>
<feature type="domain" description="Enoyl reductase (ER)" evidence="3">
    <location>
        <begin position="10"/>
        <end position="309"/>
    </location>
</feature>
<evidence type="ECO:0000259" key="3">
    <source>
        <dbReference type="SMART" id="SM00829"/>
    </source>
</evidence>
<dbReference type="SUPFAM" id="SSF51735">
    <property type="entry name" value="NAD(P)-binding Rossmann-fold domains"/>
    <property type="match status" value="1"/>
</dbReference>
<accession>A0A1S1NP81</accession>
<dbReference type="GO" id="GO:0102523">
    <property type="term" value="F:2-chloroacrylate reductase activity"/>
    <property type="evidence" value="ECO:0007669"/>
    <property type="project" value="UniProtKB-EC"/>
</dbReference>
<reference evidence="5 7" key="2">
    <citation type="journal article" date="2017" name="Int. J. Syst. Evol. Microbiol.">
        <title>Mycobacterium talmoniae sp. nov., a slowly growing mycobacterium isolated from human respiratory samples.</title>
        <authorList>
            <person name="Davidson R.M."/>
            <person name="DeGroote M.A."/>
            <person name="Marola J.L."/>
            <person name="Buss S."/>
            <person name="Jones V."/>
            <person name="McNeil M.R."/>
            <person name="Freifeld A.G."/>
            <person name="Elaine Epperson L."/>
            <person name="Hasan N.A."/>
            <person name="Jackson M."/>
            <person name="Iwen P.C."/>
            <person name="Salfinger M."/>
            <person name="Strong M."/>
        </authorList>
    </citation>
    <scope>NUCLEOTIDE SEQUENCE [LARGE SCALE GENOMIC DNA]</scope>
    <source>
        <strain evidence="5 7">ATCC BAA-2683</strain>
    </source>
</reference>
<reference evidence="4 6" key="1">
    <citation type="submission" date="2016-10" db="EMBL/GenBank/DDBJ databases">
        <title>Genome sequence of Mycobacterium talmonii.</title>
        <authorList>
            <person name="Greninger A.L."/>
            <person name="Elliott B."/>
            <person name="Vasireddy S."/>
            <person name="Vasireddy R."/>
        </authorList>
    </citation>
    <scope>NUCLEOTIDE SEQUENCE [LARGE SCALE GENOMIC DNA]</scope>
    <source>
        <strain evidence="4">MO-5499</strain>
        <strain evidence="6">NE-TNMC-100812</strain>
    </source>
</reference>
<proteinExistence type="predicted"/>
<sequence>MKAIGVMDFGGPETLEVLDLPNPPDAEKGWVRIRVRCAAVNPADIAMRRQRGPAQPPSPPYVFGMDAAGIVEQIGEGTHTPLKVGDQVMAIVIPQGSYGAYSEQIVVPVDSVAPVPAGTTLPESATLPMNGLTARLALDELGLKPGDTLAVTGAAGTLGGYAIQLAKADGLAVIADAADADEKLVRELGADHVIRRGQDFSSQVREIVPPGADAVLDCALLNDAVVPAVRDGGGVATVRGFQGEVQRGVTFHPVYVPHYAREVEKLDRLRQQVVEGQLTLRVAKTFPAEQAADAHRMLEAGGVRGRLVLEF</sequence>
<dbReference type="SMART" id="SM00829">
    <property type="entry name" value="PKS_ER"/>
    <property type="match status" value="1"/>
</dbReference>
<dbReference type="InterPro" id="IPR020843">
    <property type="entry name" value="ER"/>
</dbReference>
<dbReference type="CDD" id="cd05289">
    <property type="entry name" value="MDR_like_2"/>
    <property type="match status" value="1"/>
</dbReference>
<dbReference type="PANTHER" id="PTHR48106">
    <property type="entry name" value="QUINONE OXIDOREDUCTASE PIG3-RELATED"/>
    <property type="match status" value="1"/>
</dbReference>
<dbReference type="Pfam" id="PF13602">
    <property type="entry name" value="ADH_zinc_N_2"/>
    <property type="match status" value="1"/>
</dbReference>
<evidence type="ECO:0000313" key="6">
    <source>
        <dbReference type="Proteomes" id="UP000179734"/>
    </source>
</evidence>
<dbReference type="EMBL" id="PPEA01000148">
    <property type="protein sequence ID" value="PQM48710.1"/>
    <property type="molecule type" value="Genomic_DNA"/>
</dbReference>
<dbReference type="EC" id="1.3.1.103" evidence="5"/>
<dbReference type="SUPFAM" id="SSF50129">
    <property type="entry name" value="GroES-like"/>
    <property type="match status" value="1"/>
</dbReference>
<dbReference type="RefSeq" id="WP_071021127.1">
    <property type="nucleotide sequence ID" value="NZ_MLQM01000007.1"/>
</dbReference>
<name>A0A1S1NP81_9MYCO</name>
<dbReference type="Gene3D" id="3.40.50.720">
    <property type="entry name" value="NAD(P)-binding Rossmann-like Domain"/>
    <property type="match status" value="1"/>
</dbReference>
<keyword evidence="2 5" id="KW-0560">Oxidoreductase</keyword>
<dbReference type="EMBL" id="MLQM01000007">
    <property type="protein sequence ID" value="OHV06212.1"/>
    <property type="molecule type" value="Genomic_DNA"/>
</dbReference>
<reference evidence="5" key="3">
    <citation type="submission" date="2018-01" db="EMBL/GenBank/DDBJ databases">
        <authorList>
            <person name="Gaut B.S."/>
            <person name="Morton B.R."/>
            <person name="Clegg M.T."/>
            <person name="Duvall M.R."/>
        </authorList>
    </citation>
    <scope>NUCLEOTIDE SEQUENCE</scope>
    <source>
        <strain evidence="5">ATCC BAA-2683</strain>
    </source>
</reference>
<dbReference type="Proteomes" id="UP000179734">
    <property type="component" value="Unassembled WGS sequence"/>
</dbReference>
<dbReference type="InterPro" id="IPR036291">
    <property type="entry name" value="NAD(P)-bd_dom_sf"/>
</dbReference>
<evidence type="ECO:0000313" key="4">
    <source>
        <dbReference type="EMBL" id="OHV06212.1"/>
    </source>
</evidence>
<dbReference type="PANTHER" id="PTHR48106:SF18">
    <property type="entry name" value="QUINONE OXIDOREDUCTASE PIG3"/>
    <property type="match status" value="1"/>
</dbReference>
<dbReference type="Pfam" id="PF08240">
    <property type="entry name" value="ADH_N"/>
    <property type="match status" value="1"/>
</dbReference>
<dbReference type="Gene3D" id="3.90.180.10">
    <property type="entry name" value="Medium-chain alcohol dehydrogenases, catalytic domain"/>
    <property type="match status" value="1"/>
</dbReference>
<evidence type="ECO:0000256" key="2">
    <source>
        <dbReference type="ARBA" id="ARBA00023002"/>
    </source>
</evidence>
<keyword evidence="6" id="KW-1185">Reference proteome</keyword>
<organism evidence="4 6">
    <name type="scientific">Mycobacterium talmoniae</name>
    <dbReference type="NCBI Taxonomy" id="1858794"/>
    <lineage>
        <taxon>Bacteria</taxon>
        <taxon>Bacillati</taxon>
        <taxon>Actinomycetota</taxon>
        <taxon>Actinomycetes</taxon>
        <taxon>Mycobacteriales</taxon>
        <taxon>Mycobacteriaceae</taxon>
        <taxon>Mycobacterium</taxon>
    </lineage>
</organism>
<evidence type="ECO:0000313" key="5">
    <source>
        <dbReference type="EMBL" id="PQM48710.1"/>
    </source>
</evidence>
<comment type="caution">
    <text evidence="4">The sequence shown here is derived from an EMBL/GenBank/DDBJ whole genome shotgun (WGS) entry which is preliminary data.</text>
</comment>
<dbReference type="Proteomes" id="UP000238296">
    <property type="component" value="Unassembled WGS sequence"/>
</dbReference>
<dbReference type="InterPro" id="IPR013154">
    <property type="entry name" value="ADH-like_N"/>
</dbReference>